<dbReference type="GO" id="GO:0008610">
    <property type="term" value="P:lipid biosynthetic process"/>
    <property type="evidence" value="ECO:0007669"/>
    <property type="project" value="UniProtKB-ARBA"/>
</dbReference>
<dbReference type="EMBL" id="QGLR01000018">
    <property type="protein sequence ID" value="PXZ03634.1"/>
    <property type="molecule type" value="Genomic_DNA"/>
</dbReference>
<dbReference type="InterPro" id="IPR012171">
    <property type="entry name" value="Fatty_acid_desaturase"/>
</dbReference>
<keyword evidence="1" id="KW-0472">Membrane</keyword>
<gene>
    <name evidence="3" type="ORF">DKK70_15545</name>
</gene>
<evidence type="ECO:0000313" key="3">
    <source>
        <dbReference type="EMBL" id="PXZ03634.1"/>
    </source>
</evidence>
<proteinExistence type="predicted"/>
<reference evidence="3 4" key="1">
    <citation type="submission" date="2018-05" db="EMBL/GenBank/DDBJ databases">
        <title>Reference genomes for bee gut microbiota database.</title>
        <authorList>
            <person name="Ellegaard K.M."/>
        </authorList>
    </citation>
    <scope>NUCLEOTIDE SEQUENCE [LARGE SCALE GENOMIC DNA]</scope>
    <source>
        <strain evidence="3 4">ESL0182</strain>
    </source>
</reference>
<protein>
    <submittedName>
        <fullName evidence="3">Acyl-CoA desaturase</fullName>
    </submittedName>
</protein>
<dbReference type="OrthoDB" id="104711at2"/>
<evidence type="ECO:0000313" key="4">
    <source>
        <dbReference type="Proteomes" id="UP000247932"/>
    </source>
</evidence>
<dbReference type="PANTHER" id="PTHR19353">
    <property type="entry name" value="FATTY ACID DESATURASE 2"/>
    <property type="match status" value="1"/>
</dbReference>
<dbReference type="AlphaFoldDB" id="A0A2V4E093"/>
<keyword evidence="1" id="KW-1133">Transmembrane helix</keyword>
<dbReference type="GO" id="GO:0016020">
    <property type="term" value="C:membrane"/>
    <property type="evidence" value="ECO:0007669"/>
    <property type="project" value="TreeGrafter"/>
</dbReference>
<feature type="transmembrane region" description="Helical" evidence="1">
    <location>
        <begin position="238"/>
        <end position="263"/>
    </location>
</feature>
<feature type="transmembrane region" description="Helical" evidence="1">
    <location>
        <begin position="68"/>
        <end position="87"/>
    </location>
</feature>
<comment type="caution">
    <text evidence="3">The sequence shown here is derived from an EMBL/GenBank/DDBJ whole genome shotgun (WGS) entry which is preliminary data.</text>
</comment>
<name>A0A2V4E093_9GAMM</name>
<feature type="domain" description="Fatty acid desaturase" evidence="2">
    <location>
        <begin position="69"/>
        <end position="347"/>
    </location>
</feature>
<dbReference type="PANTHER" id="PTHR19353:SF19">
    <property type="entry name" value="DELTA(5) FATTY ACID DESATURASE C-RELATED"/>
    <property type="match status" value="1"/>
</dbReference>
<evidence type="ECO:0000259" key="2">
    <source>
        <dbReference type="Pfam" id="PF00487"/>
    </source>
</evidence>
<feature type="transmembrane region" description="Helical" evidence="1">
    <location>
        <begin position="44"/>
        <end position="62"/>
    </location>
</feature>
<sequence length="370" mass="43180">MSTKPLPKLDYSNYAETALHQRLMSEAEAYLTPKGDHRYANSTLICRNLLLLVLCGLCYLLSLQQVNVWLFALYYFGFVMLAMLVNINAQHNACHNMLFRMPLANRIFGRLVTLRLVTLPLGVDPHYWRVRHVDYHHIYPNMENYDLDMEENGVFRQTPFQKWYPHMRYQTYYWPFIAGLSLPYIAWVFDDQLGKTSLAADNKTLTGIKGWGLFLASKILHFTIALIVPMHILASVGISWYLVLLVYLLTPMLSSLFVVCLLLGTHWVDPAFYTAPKNNQIERGGYHQQFTPCCDWYPSPKILNESLGRLNLYLTHHLFSAWSHHHYSALMLIVERFAKGYQLPYRRLSYPELLTSQLKFISKMDQKPEL</sequence>
<evidence type="ECO:0000256" key="1">
    <source>
        <dbReference type="SAM" id="Phobius"/>
    </source>
</evidence>
<dbReference type="Proteomes" id="UP000247932">
    <property type="component" value="Unassembled WGS sequence"/>
</dbReference>
<dbReference type="RefSeq" id="WP_110434798.1">
    <property type="nucleotide sequence ID" value="NZ_QGLR01000018.1"/>
</dbReference>
<organism evidence="3 4">
    <name type="scientific">Gilliamella apicola</name>
    <dbReference type="NCBI Taxonomy" id="1196095"/>
    <lineage>
        <taxon>Bacteria</taxon>
        <taxon>Pseudomonadati</taxon>
        <taxon>Pseudomonadota</taxon>
        <taxon>Gammaproteobacteria</taxon>
        <taxon>Orbales</taxon>
        <taxon>Orbaceae</taxon>
        <taxon>Gilliamella</taxon>
    </lineage>
</organism>
<feature type="transmembrane region" description="Helical" evidence="1">
    <location>
        <begin position="172"/>
        <end position="189"/>
    </location>
</feature>
<keyword evidence="4" id="KW-1185">Reference proteome</keyword>
<keyword evidence="1" id="KW-0812">Transmembrane</keyword>
<accession>A0A2V4E093</accession>
<feature type="transmembrane region" description="Helical" evidence="1">
    <location>
        <begin position="210"/>
        <end position="232"/>
    </location>
</feature>
<dbReference type="InterPro" id="IPR005804">
    <property type="entry name" value="FA_desaturase_dom"/>
</dbReference>
<dbReference type="GO" id="GO:0016717">
    <property type="term" value="F:oxidoreductase activity, acting on paired donors, with oxidation of a pair of donors resulting in the reduction of molecular oxygen to two molecules of water"/>
    <property type="evidence" value="ECO:0007669"/>
    <property type="project" value="TreeGrafter"/>
</dbReference>
<dbReference type="Pfam" id="PF00487">
    <property type="entry name" value="FA_desaturase"/>
    <property type="match status" value="1"/>
</dbReference>